<evidence type="ECO:0000313" key="3">
    <source>
        <dbReference type="EMBL" id="QHT29663.1"/>
    </source>
</evidence>
<dbReference type="AlphaFoldDB" id="A0A6C0EMH9"/>
<proteinExistence type="predicted"/>
<dbReference type="EMBL" id="MN738881">
    <property type="protein sequence ID" value="QHT29663.1"/>
    <property type="molecule type" value="Genomic_DNA"/>
</dbReference>
<sequence length="145" mass="16929">MSRMNAKKTMMKEEVTVCIRNIHVALEKHDEYKENYRGIMNLPVIQNLKRKNRELKQQIKLLQRLLKSRKLEDPDDEVVVVKVESLASASGQGQTKVYDLTADEPSGDEPSGDPSPVTNVLIKQEKEVEKVERKKRWTRKKKRWT</sequence>
<feature type="compositionally biased region" description="Acidic residues" evidence="2">
    <location>
        <begin position="101"/>
        <end position="111"/>
    </location>
</feature>
<keyword evidence="1" id="KW-0175">Coiled coil</keyword>
<evidence type="ECO:0000256" key="1">
    <source>
        <dbReference type="SAM" id="Coils"/>
    </source>
</evidence>
<reference evidence="3" key="1">
    <citation type="journal article" date="2020" name="Nature">
        <title>Giant virus diversity and host interactions through global metagenomics.</title>
        <authorList>
            <person name="Schulz F."/>
            <person name="Roux S."/>
            <person name="Paez-Espino D."/>
            <person name="Jungbluth S."/>
            <person name="Walsh D.A."/>
            <person name="Denef V.J."/>
            <person name="McMahon K.D."/>
            <person name="Konstantinidis K.T."/>
            <person name="Eloe-Fadrosh E.A."/>
            <person name="Kyrpides N.C."/>
            <person name="Woyke T."/>
        </authorList>
    </citation>
    <scope>NUCLEOTIDE SEQUENCE</scope>
    <source>
        <strain evidence="3">GVMAG-M-3300009068-24</strain>
    </source>
</reference>
<feature type="region of interest" description="Disordered" evidence="2">
    <location>
        <begin position="89"/>
        <end position="124"/>
    </location>
</feature>
<organism evidence="3">
    <name type="scientific">viral metagenome</name>
    <dbReference type="NCBI Taxonomy" id="1070528"/>
    <lineage>
        <taxon>unclassified sequences</taxon>
        <taxon>metagenomes</taxon>
        <taxon>organismal metagenomes</taxon>
    </lineage>
</organism>
<accession>A0A6C0EMH9</accession>
<protein>
    <submittedName>
        <fullName evidence="3">Uncharacterized protein</fullName>
    </submittedName>
</protein>
<name>A0A6C0EMH9_9ZZZZ</name>
<feature type="coiled-coil region" evidence="1">
    <location>
        <begin position="45"/>
        <end position="72"/>
    </location>
</feature>
<evidence type="ECO:0000256" key="2">
    <source>
        <dbReference type="SAM" id="MobiDB-lite"/>
    </source>
</evidence>